<comment type="caution">
    <text evidence="1">The sequence shown here is derived from an EMBL/GenBank/DDBJ whole genome shotgun (WGS) entry which is preliminary data.</text>
</comment>
<evidence type="ECO:0000313" key="1">
    <source>
        <dbReference type="EMBL" id="KAK2651681.1"/>
    </source>
</evidence>
<dbReference type="Proteomes" id="UP001280121">
    <property type="component" value="Unassembled WGS sequence"/>
</dbReference>
<organism evidence="1 2">
    <name type="scientific">Dipteronia dyeriana</name>
    <dbReference type="NCBI Taxonomy" id="168575"/>
    <lineage>
        <taxon>Eukaryota</taxon>
        <taxon>Viridiplantae</taxon>
        <taxon>Streptophyta</taxon>
        <taxon>Embryophyta</taxon>
        <taxon>Tracheophyta</taxon>
        <taxon>Spermatophyta</taxon>
        <taxon>Magnoliopsida</taxon>
        <taxon>eudicotyledons</taxon>
        <taxon>Gunneridae</taxon>
        <taxon>Pentapetalae</taxon>
        <taxon>rosids</taxon>
        <taxon>malvids</taxon>
        <taxon>Sapindales</taxon>
        <taxon>Sapindaceae</taxon>
        <taxon>Hippocastanoideae</taxon>
        <taxon>Acereae</taxon>
        <taxon>Dipteronia</taxon>
    </lineage>
</organism>
<keyword evidence="2" id="KW-1185">Reference proteome</keyword>
<feature type="non-terminal residue" evidence="1">
    <location>
        <position position="1"/>
    </location>
</feature>
<name>A0AAD9X2Q3_9ROSI</name>
<gene>
    <name evidence="1" type="ORF">Ddye_011537</name>
</gene>
<protein>
    <submittedName>
        <fullName evidence="1">Uncharacterized protein</fullName>
    </submittedName>
</protein>
<proteinExistence type="predicted"/>
<dbReference type="Gene3D" id="3.40.50.1110">
    <property type="entry name" value="SGNH hydrolase"/>
    <property type="match status" value="1"/>
</dbReference>
<accession>A0AAD9X2Q3</accession>
<feature type="non-terminal residue" evidence="1">
    <location>
        <position position="105"/>
    </location>
</feature>
<sequence>QIVGSPFPPPYLGLSEAENKTLLVGVNYGSGGCGILSTSQNYLHINYFETTIINLERRFESKRCFDNYLSKSLLFIDIGNIDMSSGYNGVGATIFVNTQFHNMHK</sequence>
<dbReference type="AlphaFoldDB" id="A0AAD9X2Q3"/>
<dbReference type="InterPro" id="IPR036514">
    <property type="entry name" value="SGNH_hydro_sf"/>
</dbReference>
<reference evidence="1" key="1">
    <citation type="journal article" date="2023" name="Plant J.">
        <title>Genome sequences and population genomics provide insights into the demographic history, inbreeding, and mutation load of two 'living fossil' tree species of Dipteronia.</title>
        <authorList>
            <person name="Feng Y."/>
            <person name="Comes H.P."/>
            <person name="Chen J."/>
            <person name="Zhu S."/>
            <person name="Lu R."/>
            <person name="Zhang X."/>
            <person name="Li P."/>
            <person name="Qiu J."/>
            <person name="Olsen K.M."/>
            <person name="Qiu Y."/>
        </authorList>
    </citation>
    <scope>NUCLEOTIDE SEQUENCE</scope>
    <source>
        <strain evidence="1">KIB01</strain>
    </source>
</reference>
<dbReference type="EMBL" id="JANJYI010000004">
    <property type="protein sequence ID" value="KAK2651681.1"/>
    <property type="molecule type" value="Genomic_DNA"/>
</dbReference>
<evidence type="ECO:0000313" key="2">
    <source>
        <dbReference type="Proteomes" id="UP001280121"/>
    </source>
</evidence>